<proteinExistence type="predicted"/>
<organism evidence="2">
    <name type="scientific">uncultured Campylobacterales bacterium</name>
    <dbReference type="NCBI Taxonomy" id="352960"/>
    <lineage>
        <taxon>Bacteria</taxon>
        <taxon>Pseudomonadati</taxon>
        <taxon>Campylobacterota</taxon>
        <taxon>Epsilonproteobacteria</taxon>
        <taxon>Campylobacterales</taxon>
        <taxon>environmental samples</taxon>
    </lineage>
</organism>
<dbReference type="AlphaFoldDB" id="A0A6S6SH93"/>
<reference evidence="2" key="1">
    <citation type="submission" date="2020-01" db="EMBL/GenBank/DDBJ databases">
        <authorList>
            <person name="Meier V. D."/>
            <person name="Meier V D."/>
        </authorList>
    </citation>
    <scope>NUCLEOTIDE SEQUENCE</scope>
    <source>
        <strain evidence="2">HLG_WM_MAG_12</strain>
    </source>
</reference>
<accession>A0A6S6SH93</accession>
<dbReference type="Gene3D" id="1.20.1440.60">
    <property type="entry name" value="23S rRNA-intervening sequence"/>
    <property type="match status" value="1"/>
</dbReference>
<dbReference type="Pfam" id="PF22296">
    <property type="entry name" value="bAvd"/>
    <property type="match status" value="1"/>
</dbReference>
<dbReference type="InterPro" id="IPR055360">
    <property type="entry name" value="bAvd"/>
</dbReference>
<gene>
    <name evidence="2" type="ORF">HELGO_WM18008</name>
</gene>
<evidence type="ECO:0000259" key="1">
    <source>
        <dbReference type="Pfam" id="PF22296"/>
    </source>
</evidence>
<sequence length="114" mass="13749">MINYNKIPIYKPSYELLTYFFVVLKNMKKEFKYSLCEDIRKNCFELLKNINKASIKREGKKEILEDAKVSLEYIQLGIRLLNDIKEIKLKQFLHIQKLIIDIDEQLNKWYNSIS</sequence>
<dbReference type="EMBL" id="CACVAW010000037">
    <property type="protein sequence ID" value="CAA6809458.1"/>
    <property type="molecule type" value="Genomic_DNA"/>
</dbReference>
<feature type="domain" description="bAvd-like" evidence="1">
    <location>
        <begin position="13"/>
        <end position="112"/>
    </location>
</feature>
<name>A0A6S6SH93_9BACT</name>
<dbReference type="CDD" id="cd16376">
    <property type="entry name" value="Avd_like"/>
    <property type="match status" value="1"/>
</dbReference>
<evidence type="ECO:0000313" key="2">
    <source>
        <dbReference type="EMBL" id="CAA6809458.1"/>
    </source>
</evidence>
<dbReference type="InterPro" id="IPR036583">
    <property type="entry name" value="23S_rRNA_IVS_sf"/>
</dbReference>
<protein>
    <recommendedName>
        <fullName evidence="1">bAvd-like domain-containing protein</fullName>
    </recommendedName>
</protein>
<dbReference type="SUPFAM" id="SSF158446">
    <property type="entry name" value="IVS-encoded protein-like"/>
    <property type="match status" value="1"/>
</dbReference>